<evidence type="ECO:0000256" key="1">
    <source>
        <dbReference type="ARBA" id="ARBA00023002"/>
    </source>
</evidence>
<dbReference type="SUPFAM" id="SSF51735">
    <property type="entry name" value="NAD(P)-binding Rossmann-fold domains"/>
    <property type="match status" value="1"/>
</dbReference>
<keyword evidence="3" id="KW-0472">Membrane</keyword>
<dbReference type="Proteomes" id="UP000092600">
    <property type="component" value="Unassembled WGS sequence"/>
</dbReference>
<dbReference type="Pfam" id="PF00106">
    <property type="entry name" value="adh_short"/>
    <property type="match status" value="1"/>
</dbReference>
<evidence type="ECO:0000256" key="3">
    <source>
        <dbReference type="SAM" id="Phobius"/>
    </source>
</evidence>
<dbReference type="PANTHER" id="PTHR43899:SF32">
    <property type="entry name" value="OS11G0432600 PROTEIN"/>
    <property type="match status" value="1"/>
</dbReference>
<feature type="transmembrane region" description="Helical" evidence="3">
    <location>
        <begin position="55"/>
        <end position="84"/>
    </location>
</feature>
<sequence>MAIIINHLRGLPSWLLLLSILGLFSLVSNLLVPLLKWLYAAFLRPRKDLARSYGSWAVVTGATDGIGLAVAFQLACGGGLHLLLVGRNPAKLRQVAADIAAACGGGGGGGSLVKMRTVVIDLAGDAAEGRRRLERAIEGLDVGVLVNNAGTTHPSAAYAHEMPEEAWQRIVKVNVEATTWVAHTVIRRMVEKGRGAVVNIGSASGTALPSFPFHAIYSATKAYVDQLSKSLNIPFYVATKMISAKGSSSLLIPSPDQFAAAAVRWIGYESICAPYWPHTVQWFFASLFPDFVLNAWRLHVGIRKRNESIALLDVPKAAFLCMRNFI</sequence>
<dbReference type="EMBL" id="LSRQ01008368">
    <property type="protein sequence ID" value="OAY63214.1"/>
    <property type="molecule type" value="Genomic_DNA"/>
</dbReference>
<evidence type="ECO:0000256" key="2">
    <source>
        <dbReference type="RuleBase" id="RU000363"/>
    </source>
</evidence>
<dbReference type="CDD" id="cd05356">
    <property type="entry name" value="17beta-HSD1_like_SDR_c"/>
    <property type="match status" value="1"/>
</dbReference>
<dbReference type="Gene3D" id="3.40.50.720">
    <property type="entry name" value="NAD(P)-binding Rossmann-like Domain"/>
    <property type="match status" value="1"/>
</dbReference>
<protein>
    <submittedName>
        <fullName evidence="4">Very-long-chain 3-oxoacyl-CoA reductase 1</fullName>
    </submittedName>
</protein>
<dbReference type="GO" id="GO:0045703">
    <property type="term" value="F:ketoreductase activity"/>
    <property type="evidence" value="ECO:0007669"/>
    <property type="project" value="TreeGrafter"/>
</dbReference>
<evidence type="ECO:0000313" key="5">
    <source>
        <dbReference type="Proteomes" id="UP000092600"/>
    </source>
</evidence>
<dbReference type="STRING" id="4615.A0A199UEQ3"/>
<dbReference type="PIRSF" id="PIRSF000126">
    <property type="entry name" value="11-beta-HSD1"/>
    <property type="match status" value="1"/>
</dbReference>
<comment type="similarity">
    <text evidence="2">Belongs to the short-chain dehydrogenases/reductases (SDR) family.</text>
</comment>
<comment type="caution">
    <text evidence="4">The sequence shown here is derived from an EMBL/GenBank/DDBJ whole genome shotgun (WGS) entry which is preliminary data.</text>
</comment>
<name>A0A199UEQ3_ANACO</name>
<dbReference type="PRINTS" id="PR00081">
    <property type="entry name" value="GDHRDH"/>
</dbReference>
<keyword evidence="3" id="KW-1133">Transmembrane helix</keyword>
<dbReference type="InterPro" id="IPR036291">
    <property type="entry name" value="NAD(P)-bd_dom_sf"/>
</dbReference>
<reference evidence="4 5" key="1">
    <citation type="journal article" date="2016" name="DNA Res.">
        <title>The draft genome of MD-2 pineapple using hybrid error correction of long reads.</title>
        <authorList>
            <person name="Redwan R.M."/>
            <person name="Saidin A."/>
            <person name="Kumar S.V."/>
        </authorList>
    </citation>
    <scope>NUCLEOTIDE SEQUENCE [LARGE SCALE GENOMIC DNA]</scope>
    <source>
        <strain evidence="5">cv. MD2</strain>
        <tissue evidence="4">Leaf</tissue>
    </source>
</reference>
<dbReference type="InterPro" id="IPR051019">
    <property type="entry name" value="VLCFA-Steroid_DH"/>
</dbReference>
<gene>
    <name evidence="4" type="ORF">ACMD2_18807</name>
</gene>
<accession>A0A199UEQ3</accession>
<dbReference type="InterPro" id="IPR002347">
    <property type="entry name" value="SDR_fam"/>
</dbReference>
<feature type="transmembrane region" description="Helical" evidence="3">
    <location>
        <begin position="12"/>
        <end position="35"/>
    </location>
</feature>
<dbReference type="AlphaFoldDB" id="A0A199UEQ3"/>
<dbReference type="PANTHER" id="PTHR43899">
    <property type="entry name" value="RH59310P"/>
    <property type="match status" value="1"/>
</dbReference>
<keyword evidence="3" id="KW-0812">Transmembrane</keyword>
<dbReference type="GO" id="GO:0005783">
    <property type="term" value="C:endoplasmic reticulum"/>
    <property type="evidence" value="ECO:0007669"/>
    <property type="project" value="TreeGrafter"/>
</dbReference>
<keyword evidence="1" id="KW-0560">Oxidoreductase</keyword>
<organism evidence="4 5">
    <name type="scientific">Ananas comosus</name>
    <name type="common">Pineapple</name>
    <name type="synonym">Ananas ananas</name>
    <dbReference type="NCBI Taxonomy" id="4615"/>
    <lineage>
        <taxon>Eukaryota</taxon>
        <taxon>Viridiplantae</taxon>
        <taxon>Streptophyta</taxon>
        <taxon>Embryophyta</taxon>
        <taxon>Tracheophyta</taxon>
        <taxon>Spermatophyta</taxon>
        <taxon>Magnoliopsida</taxon>
        <taxon>Liliopsida</taxon>
        <taxon>Poales</taxon>
        <taxon>Bromeliaceae</taxon>
        <taxon>Bromelioideae</taxon>
        <taxon>Ananas</taxon>
    </lineage>
</organism>
<proteinExistence type="inferred from homology"/>
<evidence type="ECO:0000313" key="4">
    <source>
        <dbReference type="EMBL" id="OAY63214.1"/>
    </source>
</evidence>
<dbReference type="PRINTS" id="PR00080">
    <property type="entry name" value="SDRFAMILY"/>
</dbReference>